<evidence type="ECO:0000313" key="1">
    <source>
        <dbReference type="EMBL" id="KWW20874.1"/>
    </source>
</evidence>
<dbReference type="EMBL" id="LNNH01000012">
    <property type="protein sequence ID" value="KWW20874.1"/>
    <property type="molecule type" value="Genomic_DNA"/>
</dbReference>
<dbReference type="RefSeq" id="WP_061141232.1">
    <property type="nucleotide sequence ID" value="NZ_LNNH01000012.1"/>
</dbReference>
<evidence type="ECO:0008006" key="3">
    <source>
        <dbReference type="Google" id="ProtNLM"/>
    </source>
</evidence>
<evidence type="ECO:0000313" key="2">
    <source>
        <dbReference type="Proteomes" id="UP000064189"/>
    </source>
</evidence>
<organism evidence="1 2">
    <name type="scientific">Peribacillus simplex</name>
    <dbReference type="NCBI Taxonomy" id="1478"/>
    <lineage>
        <taxon>Bacteria</taxon>
        <taxon>Bacillati</taxon>
        <taxon>Bacillota</taxon>
        <taxon>Bacilli</taxon>
        <taxon>Bacillales</taxon>
        <taxon>Bacillaceae</taxon>
        <taxon>Peribacillus</taxon>
    </lineage>
</organism>
<dbReference type="Proteomes" id="UP000064189">
    <property type="component" value="Unassembled WGS sequence"/>
</dbReference>
<dbReference type="NCBIfam" id="TIGR04398">
    <property type="entry name" value="SLAP_DUP"/>
    <property type="match status" value="1"/>
</dbReference>
<gene>
    <name evidence="1" type="ORF">AS888_14660</name>
</gene>
<name>A0A109MZU1_9BACI</name>
<dbReference type="AlphaFoldDB" id="A0A109MZU1"/>
<sequence length="155" mass="18029">MSLFNKGINERKVWLASNEDDVIKEADAVQTALLFHEDWHISKQEEYVYRFHHQQLPLLKPNQISISGVKLVREEEDVIAIAFLRNSLEQPIRFEVVNILLVDGSGRALAKKAFDLSVLGEVPARSSIAWQFLFEEHDRLTELIPDDWQIVFEWT</sequence>
<protein>
    <recommendedName>
        <fullName evidence="3">SLAP domain-containing protein</fullName>
    </recommendedName>
</protein>
<dbReference type="InterPro" id="IPR030910">
    <property type="entry name" value="SLAP_dom"/>
</dbReference>
<accession>A0A109MZU1</accession>
<keyword evidence="2" id="KW-1185">Reference proteome</keyword>
<comment type="caution">
    <text evidence="1">The sequence shown here is derived from an EMBL/GenBank/DDBJ whole genome shotgun (WGS) entry which is preliminary data.</text>
</comment>
<proteinExistence type="predicted"/>
<reference evidence="1 2" key="1">
    <citation type="submission" date="2015-11" db="EMBL/GenBank/DDBJ databases">
        <title>Genome Sequence of Bacillus simplex strain VanAntwerpen2.</title>
        <authorList>
            <person name="Couger M.B."/>
        </authorList>
    </citation>
    <scope>NUCLEOTIDE SEQUENCE [LARGE SCALE GENOMIC DNA]</scope>
    <source>
        <strain evidence="1 2">VanAntwerpen02</strain>
    </source>
</reference>